<dbReference type="Proteomes" id="UP001589813">
    <property type="component" value="Unassembled WGS sequence"/>
</dbReference>
<reference evidence="1 2" key="1">
    <citation type="submission" date="2024-09" db="EMBL/GenBank/DDBJ databases">
        <authorList>
            <person name="Sun Q."/>
            <person name="Mori K."/>
        </authorList>
    </citation>
    <scope>NUCLEOTIDE SEQUENCE [LARGE SCALE GENOMIC DNA]</scope>
    <source>
        <strain evidence="1 2">KCTC 23315</strain>
    </source>
</reference>
<accession>A0ABV6BAF8</accession>
<name>A0ABV6BAF8_9GAMM</name>
<organism evidence="1 2">
    <name type="scientific">Rheinheimera tilapiae</name>
    <dbReference type="NCBI Taxonomy" id="875043"/>
    <lineage>
        <taxon>Bacteria</taxon>
        <taxon>Pseudomonadati</taxon>
        <taxon>Pseudomonadota</taxon>
        <taxon>Gammaproteobacteria</taxon>
        <taxon>Chromatiales</taxon>
        <taxon>Chromatiaceae</taxon>
        <taxon>Rheinheimera</taxon>
    </lineage>
</organism>
<keyword evidence="2" id="KW-1185">Reference proteome</keyword>
<evidence type="ECO:0000313" key="1">
    <source>
        <dbReference type="EMBL" id="MFC0047855.1"/>
    </source>
</evidence>
<dbReference type="RefSeq" id="WP_377241491.1">
    <property type="nucleotide sequence ID" value="NZ_JBHLXP010000001.1"/>
</dbReference>
<comment type="caution">
    <text evidence="1">The sequence shown here is derived from an EMBL/GenBank/DDBJ whole genome shotgun (WGS) entry which is preliminary data.</text>
</comment>
<proteinExistence type="predicted"/>
<evidence type="ECO:0000313" key="2">
    <source>
        <dbReference type="Proteomes" id="UP001589813"/>
    </source>
</evidence>
<sequence>MKNLQRCHPFFRSIGVPDLALLCHKLLCGGGFGRNKNKYLIKLVRYFTPFLYALTSKPDQAVLCLIWFKGHVDGAIYGALIGQRYDLQLAKMSGQDNLTGTKQARMLDHSG</sequence>
<gene>
    <name evidence="1" type="ORF">ACFFJP_06105</name>
</gene>
<protein>
    <submittedName>
        <fullName evidence="1">Uncharacterized protein</fullName>
    </submittedName>
</protein>
<dbReference type="EMBL" id="JBHLXP010000001">
    <property type="protein sequence ID" value="MFC0047855.1"/>
    <property type="molecule type" value="Genomic_DNA"/>
</dbReference>